<organism evidence="1 2">
    <name type="scientific">Pistacia integerrima</name>
    <dbReference type="NCBI Taxonomy" id="434235"/>
    <lineage>
        <taxon>Eukaryota</taxon>
        <taxon>Viridiplantae</taxon>
        <taxon>Streptophyta</taxon>
        <taxon>Embryophyta</taxon>
        <taxon>Tracheophyta</taxon>
        <taxon>Spermatophyta</taxon>
        <taxon>Magnoliopsida</taxon>
        <taxon>eudicotyledons</taxon>
        <taxon>Gunneridae</taxon>
        <taxon>Pentapetalae</taxon>
        <taxon>rosids</taxon>
        <taxon>malvids</taxon>
        <taxon>Sapindales</taxon>
        <taxon>Anacardiaceae</taxon>
        <taxon>Pistacia</taxon>
    </lineage>
</organism>
<proteinExistence type="predicted"/>
<dbReference type="Proteomes" id="UP001163603">
    <property type="component" value="Chromosome 3"/>
</dbReference>
<dbReference type="EMBL" id="CM047738">
    <property type="protein sequence ID" value="KAJ0045234.1"/>
    <property type="molecule type" value="Genomic_DNA"/>
</dbReference>
<sequence length="151" mass="16424">MELVGTHKQALSALDSIEGGHVSEKISTSKENGSTSSNGGAAKNEKHQDVQNDKADEVAEAKGQLVQEEERESNYWMAWATPVSEDAKPPVGGSTLIIVYVALAIGSSFCILGRATLLVTAGYKTAGILFNKMFFNVYWNIQRKDQLLVLY</sequence>
<name>A0ACC0Z359_9ROSI</name>
<evidence type="ECO:0000313" key="1">
    <source>
        <dbReference type="EMBL" id="KAJ0045234.1"/>
    </source>
</evidence>
<accession>A0ACC0Z359</accession>
<keyword evidence="2" id="KW-1185">Reference proteome</keyword>
<gene>
    <name evidence="1" type="ORF">Pint_03942</name>
</gene>
<evidence type="ECO:0000313" key="2">
    <source>
        <dbReference type="Proteomes" id="UP001163603"/>
    </source>
</evidence>
<comment type="caution">
    <text evidence="1">The sequence shown here is derived from an EMBL/GenBank/DDBJ whole genome shotgun (WGS) entry which is preliminary data.</text>
</comment>
<protein>
    <submittedName>
        <fullName evidence="1">Uncharacterized protein</fullName>
    </submittedName>
</protein>
<reference evidence="2" key="1">
    <citation type="journal article" date="2023" name="G3 (Bethesda)">
        <title>Genome assembly and association tests identify interacting loci associated with vigor, precocity, and sex in interspecific pistachio rootstocks.</title>
        <authorList>
            <person name="Palmer W."/>
            <person name="Jacygrad E."/>
            <person name="Sagayaradj S."/>
            <person name="Cavanaugh K."/>
            <person name="Han R."/>
            <person name="Bertier L."/>
            <person name="Beede B."/>
            <person name="Kafkas S."/>
            <person name="Golino D."/>
            <person name="Preece J."/>
            <person name="Michelmore R."/>
        </authorList>
    </citation>
    <scope>NUCLEOTIDE SEQUENCE [LARGE SCALE GENOMIC DNA]</scope>
</reference>